<comment type="subcellular location">
    <subcellularLocation>
        <location evidence="1 9">Mitochondrion inner membrane</location>
        <topology evidence="1 9">Multi-pass membrane protein</topology>
    </subcellularLocation>
</comment>
<comment type="caution">
    <text evidence="10">The sequence shown here is derived from an EMBL/GenBank/DDBJ whole genome shotgun (WGS) entry which is preliminary data.</text>
</comment>
<evidence type="ECO:0000256" key="4">
    <source>
        <dbReference type="ARBA" id="ARBA00022692"/>
    </source>
</evidence>
<evidence type="ECO:0000256" key="1">
    <source>
        <dbReference type="ARBA" id="ARBA00004448"/>
    </source>
</evidence>
<keyword evidence="11" id="KW-1185">Reference proteome</keyword>
<dbReference type="OrthoDB" id="869189at2759"/>
<evidence type="ECO:0000256" key="3">
    <source>
        <dbReference type="ARBA" id="ARBA00022448"/>
    </source>
</evidence>
<evidence type="ECO:0000256" key="7">
    <source>
        <dbReference type="ARBA" id="ARBA00023128"/>
    </source>
</evidence>
<dbReference type="Pfam" id="PF03650">
    <property type="entry name" value="MPC"/>
    <property type="match status" value="1"/>
</dbReference>
<dbReference type="EMBL" id="CAKOFQ010007339">
    <property type="protein sequence ID" value="CAH1998765.1"/>
    <property type="molecule type" value="Genomic_DNA"/>
</dbReference>
<organism evidence="10 11">
    <name type="scientific">Acanthoscelides obtectus</name>
    <name type="common">Bean weevil</name>
    <name type="synonym">Bruchus obtectus</name>
    <dbReference type="NCBI Taxonomy" id="200917"/>
    <lineage>
        <taxon>Eukaryota</taxon>
        <taxon>Metazoa</taxon>
        <taxon>Ecdysozoa</taxon>
        <taxon>Arthropoda</taxon>
        <taxon>Hexapoda</taxon>
        <taxon>Insecta</taxon>
        <taxon>Pterygota</taxon>
        <taxon>Neoptera</taxon>
        <taxon>Endopterygota</taxon>
        <taxon>Coleoptera</taxon>
        <taxon>Polyphaga</taxon>
        <taxon>Cucujiformia</taxon>
        <taxon>Chrysomeloidea</taxon>
        <taxon>Chrysomelidae</taxon>
        <taxon>Bruchinae</taxon>
        <taxon>Bruchini</taxon>
        <taxon>Acanthoscelides</taxon>
    </lineage>
</organism>
<dbReference type="GO" id="GO:0006850">
    <property type="term" value="P:pyruvate import into mitochondria"/>
    <property type="evidence" value="ECO:0007669"/>
    <property type="project" value="InterPro"/>
</dbReference>
<evidence type="ECO:0000256" key="5">
    <source>
        <dbReference type="ARBA" id="ARBA00022792"/>
    </source>
</evidence>
<dbReference type="PANTHER" id="PTHR14154">
    <property type="entry name" value="UPF0041 BRAIN PROTEIN 44-RELATED"/>
    <property type="match status" value="1"/>
</dbReference>
<name>A0A9P0LSQ5_ACAOB</name>
<dbReference type="InterPro" id="IPR005336">
    <property type="entry name" value="MPC"/>
</dbReference>
<reference evidence="10" key="1">
    <citation type="submission" date="2022-03" db="EMBL/GenBank/DDBJ databases">
        <authorList>
            <person name="Sayadi A."/>
        </authorList>
    </citation>
    <scope>NUCLEOTIDE SEQUENCE</scope>
</reference>
<gene>
    <name evidence="10" type="ORF">ACAOBT_LOCUS24559</name>
</gene>
<keyword evidence="5 9" id="KW-0999">Mitochondrion inner membrane</keyword>
<keyword evidence="8 9" id="KW-0472">Membrane</keyword>
<dbReference type="GO" id="GO:0005743">
    <property type="term" value="C:mitochondrial inner membrane"/>
    <property type="evidence" value="ECO:0007669"/>
    <property type="project" value="UniProtKB-SubCell"/>
</dbReference>
<comment type="function">
    <text evidence="9">Mediates the uptake of pyruvate into mitochondria.</text>
</comment>
<evidence type="ECO:0000313" key="10">
    <source>
        <dbReference type="EMBL" id="CAH1998765.1"/>
    </source>
</evidence>
<evidence type="ECO:0000313" key="11">
    <source>
        <dbReference type="Proteomes" id="UP001152888"/>
    </source>
</evidence>
<keyword evidence="7 9" id="KW-0496">Mitochondrion</keyword>
<evidence type="ECO:0000256" key="9">
    <source>
        <dbReference type="RuleBase" id="RU363100"/>
    </source>
</evidence>
<keyword evidence="6 9" id="KW-1133">Transmembrane helix</keyword>
<proteinExistence type="inferred from homology"/>
<evidence type="ECO:0000256" key="6">
    <source>
        <dbReference type="ARBA" id="ARBA00022989"/>
    </source>
</evidence>
<accession>A0A9P0LSQ5</accession>
<keyword evidence="4 9" id="KW-0812">Transmembrane</keyword>
<evidence type="ECO:0000256" key="2">
    <source>
        <dbReference type="ARBA" id="ARBA00006416"/>
    </source>
</evidence>
<protein>
    <recommendedName>
        <fullName evidence="9">Mitochondrial pyruvate carrier</fullName>
    </recommendedName>
</protein>
<keyword evidence="3 9" id="KW-0813">Transport</keyword>
<comment type="similarity">
    <text evidence="2 9">Belongs to the mitochondrial pyruvate carrier (MPC) (TC 2.A.105) family.</text>
</comment>
<comment type="caution">
    <text evidence="9">Lacks conserved residue(s) required for the propagation of feature annotation.</text>
</comment>
<evidence type="ECO:0000256" key="8">
    <source>
        <dbReference type="ARBA" id="ARBA00023136"/>
    </source>
</evidence>
<feature type="transmembrane region" description="Helical" evidence="9">
    <location>
        <begin position="142"/>
        <end position="160"/>
    </location>
</feature>
<dbReference type="AlphaFoldDB" id="A0A9P0LSQ5"/>
<sequence>MLTLKHNITQNGKTKWLIRPIAYILKKYIKQREMNTLAHTRNRTDLLLAKRVEWKAVQKRFITDRFDNLVPKSILPLWKSPAGPQTVFFWAPLTKWGLVLAGIADLSRHPSTISPGQALSLVITGLIWCRYSMVIIPKNLMLLSVNAFVFLTQFIQLLRYQMHQFRLKKKNDGSEER</sequence>
<dbReference type="Proteomes" id="UP001152888">
    <property type="component" value="Unassembled WGS sequence"/>
</dbReference>